<name>A0A1B2M3K1_9GAMM</name>
<dbReference type="OrthoDB" id="5906753at2"/>
<evidence type="ECO:0000313" key="3">
    <source>
        <dbReference type="EMBL" id="AOA59721.1"/>
    </source>
</evidence>
<dbReference type="AlphaFoldDB" id="A0A1B2M3K1"/>
<protein>
    <submittedName>
        <fullName evidence="3">Fimbrial protein</fullName>
    </submittedName>
</protein>
<dbReference type="Pfam" id="PF00419">
    <property type="entry name" value="Fimbrial"/>
    <property type="match status" value="1"/>
</dbReference>
<dbReference type="RefSeq" id="WP_067558658.1">
    <property type="nucleotide sequence ID" value="NZ_CP016895.1"/>
</dbReference>
<dbReference type="InterPro" id="IPR000259">
    <property type="entry name" value="Adhesion_dom_fimbrial"/>
</dbReference>
<organism evidence="3 4">
    <name type="scientific">Acinetobacter larvae</name>
    <dbReference type="NCBI Taxonomy" id="1789224"/>
    <lineage>
        <taxon>Bacteria</taxon>
        <taxon>Pseudomonadati</taxon>
        <taxon>Pseudomonadota</taxon>
        <taxon>Gammaproteobacteria</taxon>
        <taxon>Moraxellales</taxon>
        <taxon>Moraxellaceae</taxon>
        <taxon>Acinetobacter</taxon>
    </lineage>
</organism>
<accession>A0A1B2M3K1</accession>
<feature type="chain" id="PRO_5008540015" evidence="1">
    <location>
        <begin position="23"/>
        <end position="181"/>
    </location>
</feature>
<proteinExistence type="predicted"/>
<evidence type="ECO:0000259" key="2">
    <source>
        <dbReference type="Pfam" id="PF00419"/>
    </source>
</evidence>
<keyword evidence="1" id="KW-0732">Signal</keyword>
<reference evidence="3 4" key="1">
    <citation type="submission" date="2016-08" db="EMBL/GenBank/DDBJ databases">
        <authorList>
            <person name="Seilhamer J.J."/>
        </authorList>
    </citation>
    <scope>NUCLEOTIDE SEQUENCE [LARGE SCALE GENOMIC DNA]</scope>
    <source>
        <strain evidence="3 4">BRTC-1</strain>
    </source>
</reference>
<dbReference type="InterPro" id="IPR008966">
    <property type="entry name" value="Adhesion_dom_sf"/>
</dbReference>
<dbReference type="PANTHER" id="PTHR33420:SF10">
    <property type="entry name" value="FIMBRIAE MAJOR SUBUNIT"/>
    <property type="match status" value="1"/>
</dbReference>
<feature type="domain" description="Fimbrial-type adhesion" evidence="2">
    <location>
        <begin position="28"/>
        <end position="181"/>
    </location>
</feature>
<dbReference type="InterPro" id="IPR050263">
    <property type="entry name" value="Bact_Fimbrial_Adh_Pro"/>
</dbReference>
<dbReference type="GO" id="GO:0043709">
    <property type="term" value="P:cell adhesion involved in single-species biofilm formation"/>
    <property type="evidence" value="ECO:0007669"/>
    <property type="project" value="TreeGrafter"/>
</dbReference>
<dbReference type="InterPro" id="IPR036937">
    <property type="entry name" value="Adhesion_dom_fimbrial_sf"/>
</dbReference>
<feature type="signal peptide" evidence="1">
    <location>
        <begin position="1"/>
        <end position="22"/>
    </location>
</feature>
<sequence length="181" mass="18023">MKLINYVLAATASLLTSATLSAAGTAVTFYGEVSDQTCQASIEGNTNGIVLLPTVPANTLATAGQTSGLTPFKISIKGCTAPKADLPIKTKFLGLDVTAGGNLGNAAAGNNAAKNVAIQITADSAGTSAVRLNGPTSVSGLVLKNGATSASYDFGARYIAEGGSVTAGLVTSVVEYTLSYQ</sequence>
<dbReference type="Gene3D" id="2.60.40.1090">
    <property type="entry name" value="Fimbrial-type adhesion domain"/>
    <property type="match status" value="1"/>
</dbReference>
<evidence type="ECO:0000313" key="4">
    <source>
        <dbReference type="Proteomes" id="UP000093391"/>
    </source>
</evidence>
<gene>
    <name evidence="3" type="ORF">BFG52_16120</name>
</gene>
<evidence type="ECO:0000256" key="1">
    <source>
        <dbReference type="SAM" id="SignalP"/>
    </source>
</evidence>
<dbReference type="EMBL" id="CP016895">
    <property type="protein sequence ID" value="AOA59721.1"/>
    <property type="molecule type" value="Genomic_DNA"/>
</dbReference>
<dbReference type="KEGG" id="ala:BFG52_16120"/>
<dbReference type="GO" id="GO:0009289">
    <property type="term" value="C:pilus"/>
    <property type="evidence" value="ECO:0007669"/>
    <property type="project" value="InterPro"/>
</dbReference>
<dbReference type="PANTHER" id="PTHR33420">
    <property type="entry name" value="FIMBRIAL SUBUNIT ELFA-RELATED"/>
    <property type="match status" value="1"/>
</dbReference>
<dbReference type="SUPFAM" id="SSF49401">
    <property type="entry name" value="Bacterial adhesins"/>
    <property type="match status" value="1"/>
</dbReference>
<dbReference type="STRING" id="1789224.BFG52_16120"/>
<keyword evidence="4" id="KW-1185">Reference proteome</keyword>
<dbReference type="Proteomes" id="UP000093391">
    <property type="component" value="Chromosome"/>
</dbReference>